<evidence type="ECO:0000313" key="2">
    <source>
        <dbReference type="EMBL" id="PWZ37652.1"/>
    </source>
</evidence>
<organism evidence="2 3">
    <name type="scientific">Zea mays</name>
    <name type="common">Maize</name>
    <dbReference type="NCBI Taxonomy" id="4577"/>
    <lineage>
        <taxon>Eukaryota</taxon>
        <taxon>Viridiplantae</taxon>
        <taxon>Streptophyta</taxon>
        <taxon>Embryophyta</taxon>
        <taxon>Tracheophyta</taxon>
        <taxon>Spermatophyta</taxon>
        <taxon>Magnoliopsida</taxon>
        <taxon>Liliopsida</taxon>
        <taxon>Poales</taxon>
        <taxon>Poaceae</taxon>
        <taxon>PACMAD clade</taxon>
        <taxon>Panicoideae</taxon>
        <taxon>Andropogonodae</taxon>
        <taxon>Andropogoneae</taxon>
        <taxon>Tripsacinae</taxon>
        <taxon>Zea</taxon>
    </lineage>
</organism>
<dbReference type="EMBL" id="NCVQ01000003">
    <property type="protein sequence ID" value="PWZ37652.1"/>
    <property type="molecule type" value="Genomic_DNA"/>
</dbReference>
<reference evidence="2 3" key="1">
    <citation type="journal article" date="2018" name="Nat. Genet.">
        <title>Extensive intraspecific gene order and gene structural variations between Mo17 and other maize genomes.</title>
        <authorList>
            <person name="Sun S."/>
            <person name="Zhou Y."/>
            <person name="Chen J."/>
            <person name="Shi J."/>
            <person name="Zhao H."/>
            <person name="Zhao H."/>
            <person name="Song W."/>
            <person name="Zhang M."/>
            <person name="Cui Y."/>
            <person name="Dong X."/>
            <person name="Liu H."/>
            <person name="Ma X."/>
            <person name="Jiao Y."/>
            <person name="Wang B."/>
            <person name="Wei X."/>
            <person name="Stein J.C."/>
            <person name="Glaubitz J.C."/>
            <person name="Lu F."/>
            <person name="Yu G."/>
            <person name="Liang C."/>
            <person name="Fengler K."/>
            <person name="Li B."/>
            <person name="Rafalski A."/>
            <person name="Schnable P.S."/>
            <person name="Ware D.H."/>
            <person name="Buckler E.S."/>
            <person name="Lai J."/>
        </authorList>
    </citation>
    <scope>NUCLEOTIDE SEQUENCE [LARGE SCALE GENOMIC DNA]</scope>
    <source>
        <strain evidence="3">cv. Missouri 17</strain>
        <tissue evidence="2">Seedling</tissue>
    </source>
</reference>
<accession>A0A3L6FS37</accession>
<evidence type="ECO:0000313" key="3">
    <source>
        <dbReference type="Proteomes" id="UP000251960"/>
    </source>
</evidence>
<dbReference type="AlphaFoldDB" id="A0A3L6FS37"/>
<feature type="region of interest" description="Disordered" evidence="1">
    <location>
        <begin position="147"/>
        <end position="166"/>
    </location>
</feature>
<sequence>MGLLVLAEVERKERCYWCCLESRRVQDEAVQRVARTQGITKALSTTQCPFLALCRTHDARCDARDAGTAAFPTVGLRNDGEKEGKQWGVGVHGERAVVAAALWGKRGGAGVKCHGKKRGSTHCSKPAMERASVKPCVLQRELGASSAQGGFSAGQKKRQRSLKLRGIERGSDSNLWGVELRPGGSSAMGRCRGKLSMGERKGAW</sequence>
<protein>
    <submittedName>
        <fullName evidence="2">Uncharacterized protein</fullName>
    </submittedName>
</protein>
<proteinExistence type="predicted"/>
<dbReference type="Proteomes" id="UP000251960">
    <property type="component" value="Chromosome 2"/>
</dbReference>
<gene>
    <name evidence="2" type="ORF">Zm00014a_006590</name>
</gene>
<evidence type="ECO:0000256" key="1">
    <source>
        <dbReference type="SAM" id="MobiDB-lite"/>
    </source>
</evidence>
<comment type="caution">
    <text evidence="2">The sequence shown here is derived from an EMBL/GenBank/DDBJ whole genome shotgun (WGS) entry which is preliminary data.</text>
</comment>
<name>A0A3L6FS37_MAIZE</name>